<dbReference type="OrthoDB" id="4757095at2759"/>
<dbReference type="AlphaFoldDB" id="A0A6A6U5I9"/>
<name>A0A6A6U5I9_9PEZI</name>
<reference evidence="1" key="1">
    <citation type="journal article" date="2020" name="Stud. Mycol.">
        <title>101 Dothideomycetes genomes: a test case for predicting lifestyles and emergence of pathogens.</title>
        <authorList>
            <person name="Haridas S."/>
            <person name="Albert R."/>
            <person name="Binder M."/>
            <person name="Bloem J."/>
            <person name="Labutti K."/>
            <person name="Salamov A."/>
            <person name="Andreopoulos B."/>
            <person name="Baker S."/>
            <person name="Barry K."/>
            <person name="Bills G."/>
            <person name="Bluhm B."/>
            <person name="Cannon C."/>
            <person name="Castanera R."/>
            <person name="Culley D."/>
            <person name="Daum C."/>
            <person name="Ezra D."/>
            <person name="Gonzalez J."/>
            <person name="Henrissat B."/>
            <person name="Kuo A."/>
            <person name="Liang C."/>
            <person name="Lipzen A."/>
            <person name="Lutzoni F."/>
            <person name="Magnuson J."/>
            <person name="Mondo S."/>
            <person name="Nolan M."/>
            <person name="Ohm R."/>
            <person name="Pangilinan J."/>
            <person name="Park H.-J."/>
            <person name="Ramirez L."/>
            <person name="Alfaro M."/>
            <person name="Sun H."/>
            <person name="Tritt A."/>
            <person name="Yoshinaga Y."/>
            <person name="Zwiers L.-H."/>
            <person name="Turgeon B."/>
            <person name="Goodwin S."/>
            <person name="Spatafora J."/>
            <person name="Crous P."/>
            <person name="Grigoriev I."/>
        </authorList>
    </citation>
    <scope>NUCLEOTIDE SEQUENCE</scope>
    <source>
        <strain evidence="1">CBS 115976</strain>
    </source>
</reference>
<protein>
    <submittedName>
        <fullName evidence="1">Uncharacterized protein</fullName>
    </submittedName>
</protein>
<organism evidence="1 2">
    <name type="scientific">Microthyrium microscopicum</name>
    <dbReference type="NCBI Taxonomy" id="703497"/>
    <lineage>
        <taxon>Eukaryota</taxon>
        <taxon>Fungi</taxon>
        <taxon>Dikarya</taxon>
        <taxon>Ascomycota</taxon>
        <taxon>Pezizomycotina</taxon>
        <taxon>Dothideomycetes</taxon>
        <taxon>Dothideomycetes incertae sedis</taxon>
        <taxon>Microthyriales</taxon>
        <taxon>Microthyriaceae</taxon>
        <taxon>Microthyrium</taxon>
    </lineage>
</organism>
<evidence type="ECO:0000313" key="1">
    <source>
        <dbReference type="EMBL" id="KAF2667412.1"/>
    </source>
</evidence>
<keyword evidence="2" id="KW-1185">Reference proteome</keyword>
<dbReference type="PANTHER" id="PTHR38790">
    <property type="entry name" value="2EXR DOMAIN-CONTAINING PROTEIN-RELATED"/>
    <property type="match status" value="1"/>
</dbReference>
<dbReference type="EMBL" id="MU004237">
    <property type="protein sequence ID" value="KAF2667412.1"/>
    <property type="molecule type" value="Genomic_DNA"/>
</dbReference>
<gene>
    <name evidence="1" type="ORF">BT63DRAFT_456712</name>
</gene>
<dbReference type="Proteomes" id="UP000799302">
    <property type="component" value="Unassembled WGS sequence"/>
</dbReference>
<sequence>MGEVYKTRDGRTVTIPAFDSRFTNLRPQPYQSTVGSRALENKRQIHEQLQSPLFRLPLELREIIYCSGLSDNNPNVGFYTMVLVWHPRSVERSQNLTEYRYLEAIPWLYSRNTFAFRQGFLFCDFMLTLKSTSADSITSLSISTATRGSSNDLFPYERTTWEDMCTLVTTLPKLRHFRLDVQLPDWGQYIQNFRRRFQLLLGMRPLGSFQSRLTPVNYEGPQRRLELGDYGVVAWPVSRAFRTFAEFIQQCPFELYTSKIRTPRKGQWIHFQTKRDWPKGCVTLDPVPDYFQLDLDNILPSNQRICPFERRHPGLDREFDAMQHLLVSVLNSDNSHIDLRLG</sequence>
<evidence type="ECO:0000313" key="2">
    <source>
        <dbReference type="Proteomes" id="UP000799302"/>
    </source>
</evidence>
<accession>A0A6A6U5I9</accession>
<proteinExistence type="predicted"/>